<comment type="caution">
    <text evidence="4">The sequence shown here is derived from an EMBL/GenBank/DDBJ whole genome shotgun (WGS) entry which is preliminary data.</text>
</comment>
<reference evidence="4 5" key="1">
    <citation type="submission" date="2023-03" db="EMBL/GenBank/DDBJ databases">
        <title>Fodinicurvata sp. CAU 1616 isolated from sea sendiment.</title>
        <authorList>
            <person name="Kim W."/>
        </authorList>
    </citation>
    <scope>NUCLEOTIDE SEQUENCE [LARGE SCALE GENOMIC DNA]</scope>
    <source>
        <strain evidence="4 5">CAU 1616</strain>
    </source>
</reference>
<evidence type="ECO:0000313" key="5">
    <source>
        <dbReference type="Proteomes" id="UP001215503"/>
    </source>
</evidence>
<dbReference type="SUPFAM" id="SSF55729">
    <property type="entry name" value="Acyl-CoA N-acyltransferases (Nat)"/>
    <property type="match status" value="1"/>
</dbReference>
<evidence type="ECO:0000313" key="4">
    <source>
        <dbReference type="EMBL" id="MDF2095420.1"/>
    </source>
</evidence>
<dbReference type="PANTHER" id="PTHR43877:SF2">
    <property type="entry name" value="AMINOALKYLPHOSPHONATE N-ACETYLTRANSFERASE-RELATED"/>
    <property type="match status" value="1"/>
</dbReference>
<dbReference type="PANTHER" id="PTHR43877">
    <property type="entry name" value="AMINOALKYLPHOSPHONATE N-ACETYLTRANSFERASE-RELATED-RELATED"/>
    <property type="match status" value="1"/>
</dbReference>
<proteinExistence type="predicted"/>
<dbReference type="EMBL" id="JARHUD010000003">
    <property type="protein sequence ID" value="MDF2095420.1"/>
    <property type="molecule type" value="Genomic_DNA"/>
</dbReference>
<feature type="domain" description="N-acetyltransferase" evidence="3">
    <location>
        <begin position="9"/>
        <end position="157"/>
    </location>
</feature>
<sequence>MSDEIALQFCVRPAKPEDLDAIETLVNAAYAPYVVRLGKAPGPMLEDYAGHIAAGQTRVLETGGGAIAGLLVLLVGEGHLLIDNIAVDPGFQGRGFGRALLKSAEDEARKRGLQELRLYTHELMTENQSLYKRHGWEETERREEAGYSRVYFRKSLS</sequence>
<evidence type="ECO:0000256" key="1">
    <source>
        <dbReference type="ARBA" id="ARBA00022679"/>
    </source>
</evidence>
<evidence type="ECO:0000259" key="3">
    <source>
        <dbReference type="PROSITE" id="PS51186"/>
    </source>
</evidence>
<dbReference type="EC" id="2.3.1.-" evidence="4"/>
<evidence type="ECO:0000256" key="2">
    <source>
        <dbReference type="ARBA" id="ARBA00023315"/>
    </source>
</evidence>
<dbReference type="RefSeq" id="WP_275820835.1">
    <property type="nucleotide sequence ID" value="NZ_JARHUD010000003.1"/>
</dbReference>
<keyword evidence="1 4" id="KW-0808">Transferase</keyword>
<dbReference type="Proteomes" id="UP001215503">
    <property type="component" value="Unassembled WGS sequence"/>
</dbReference>
<dbReference type="GO" id="GO:0016746">
    <property type="term" value="F:acyltransferase activity"/>
    <property type="evidence" value="ECO:0007669"/>
    <property type="project" value="UniProtKB-KW"/>
</dbReference>
<dbReference type="Gene3D" id="3.40.630.30">
    <property type="match status" value="1"/>
</dbReference>
<dbReference type="InterPro" id="IPR016181">
    <property type="entry name" value="Acyl_CoA_acyltransferase"/>
</dbReference>
<name>A0ABT5YKE6_9PROT</name>
<keyword evidence="5" id="KW-1185">Reference proteome</keyword>
<keyword evidence="2 4" id="KW-0012">Acyltransferase</keyword>
<dbReference type="InterPro" id="IPR050832">
    <property type="entry name" value="Bact_Acetyltransf"/>
</dbReference>
<dbReference type="CDD" id="cd04301">
    <property type="entry name" value="NAT_SF"/>
    <property type="match status" value="1"/>
</dbReference>
<organism evidence="4 5">
    <name type="scientific">Aquibaculum arenosum</name>
    <dbReference type="NCBI Taxonomy" id="3032591"/>
    <lineage>
        <taxon>Bacteria</taxon>
        <taxon>Pseudomonadati</taxon>
        <taxon>Pseudomonadota</taxon>
        <taxon>Alphaproteobacteria</taxon>
        <taxon>Rhodospirillales</taxon>
        <taxon>Rhodovibrionaceae</taxon>
        <taxon>Aquibaculum</taxon>
    </lineage>
</organism>
<accession>A0ABT5YKE6</accession>
<gene>
    <name evidence="4" type="ORF">P2G67_05475</name>
</gene>
<dbReference type="Pfam" id="PF00583">
    <property type="entry name" value="Acetyltransf_1"/>
    <property type="match status" value="1"/>
</dbReference>
<dbReference type="PROSITE" id="PS51186">
    <property type="entry name" value="GNAT"/>
    <property type="match status" value="1"/>
</dbReference>
<protein>
    <submittedName>
        <fullName evidence="4">GNAT family N-acetyltransferase</fullName>
        <ecNumber evidence="4">2.3.1.-</ecNumber>
    </submittedName>
</protein>
<dbReference type="InterPro" id="IPR000182">
    <property type="entry name" value="GNAT_dom"/>
</dbReference>